<protein>
    <submittedName>
        <fullName evidence="9">Uncharacterized protein</fullName>
    </submittedName>
</protein>
<dbReference type="PANTHER" id="PTHR45675:SF44">
    <property type="entry name" value="TRANSCRIPTION FACTOR MYB24"/>
    <property type="match status" value="1"/>
</dbReference>
<keyword evidence="6" id="KW-0539">Nucleus</keyword>
<evidence type="ECO:0000256" key="5">
    <source>
        <dbReference type="ARBA" id="ARBA00023163"/>
    </source>
</evidence>
<dbReference type="CDD" id="cd00167">
    <property type="entry name" value="SANT"/>
    <property type="match status" value="1"/>
</dbReference>
<dbReference type="Proteomes" id="UP000489600">
    <property type="component" value="Unassembled WGS sequence"/>
</dbReference>
<keyword evidence="3" id="KW-0805">Transcription regulation</keyword>
<evidence type="ECO:0000313" key="9">
    <source>
        <dbReference type="EMBL" id="VVB09365.1"/>
    </source>
</evidence>
<evidence type="ECO:0000256" key="4">
    <source>
        <dbReference type="ARBA" id="ARBA00023125"/>
    </source>
</evidence>
<evidence type="ECO:0000256" key="6">
    <source>
        <dbReference type="ARBA" id="ARBA00023242"/>
    </source>
</evidence>
<dbReference type="SUPFAM" id="SSF46689">
    <property type="entry name" value="Homeodomain-like"/>
    <property type="match status" value="1"/>
</dbReference>
<evidence type="ECO:0000313" key="10">
    <source>
        <dbReference type="Proteomes" id="UP000489600"/>
    </source>
</evidence>
<proteinExistence type="predicted"/>
<evidence type="ECO:0000259" key="8">
    <source>
        <dbReference type="PROSITE" id="PS51294"/>
    </source>
</evidence>
<dbReference type="InterPro" id="IPR044676">
    <property type="entry name" value="EOBI/EOBII-like_plant"/>
</dbReference>
<name>A0A565C6X2_9BRAS</name>
<evidence type="ECO:0000259" key="7">
    <source>
        <dbReference type="PROSITE" id="PS50090"/>
    </source>
</evidence>
<dbReference type="Pfam" id="PF00249">
    <property type="entry name" value="Myb_DNA-binding"/>
    <property type="match status" value="1"/>
</dbReference>
<dbReference type="OrthoDB" id="2143914at2759"/>
<dbReference type="InterPro" id="IPR017930">
    <property type="entry name" value="Myb_dom"/>
</dbReference>
<accession>A0A565C6X2</accession>
<sequence length="130" mass="15095">MELHAKWGNRWSKIAKHLPGRTDNEIKNFWRTKIQKYIIKQGATSTVGSQCSEIINDHSTSTSHLLNTQETMETYSPITSYQHVNNNIDHQLNYGNYSSDSIMMPLSVDQPEENYWNVDDLWPMHLLNGN</sequence>
<dbReference type="PROSITE" id="PS51294">
    <property type="entry name" value="HTH_MYB"/>
    <property type="match status" value="1"/>
</dbReference>
<organism evidence="9 10">
    <name type="scientific">Arabis nemorensis</name>
    <dbReference type="NCBI Taxonomy" id="586526"/>
    <lineage>
        <taxon>Eukaryota</taxon>
        <taxon>Viridiplantae</taxon>
        <taxon>Streptophyta</taxon>
        <taxon>Embryophyta</taxon>
        <taxon>Tracheophyta</taxon>
        <taxon>Spermatophyta</taxon>
        <taxon>Magnoliopsida</taxon>
        <taxon>eudicotyledons</taxon>
        <taxon>Gunneridae</taxon>
        <taxon>Pentapetalae</taxon>
        <taxon>rosids</taxon>
        <taxon>malvids</taxon>
        <taxon>Brassicales</taxon>
        <taxon>Brassicaceae</taxon>
        <taxon>Arabideae</taxon>
        <taxon>Arabis</taxon>
    </lineage>
</organism>
<comment type="subcellular location">
    <subcellularLocation>
        <location evidence="1">Nucleus</location>
    </subcellularLocation>
</comment>
<gene>
    <name evidence="9" type="ORF">ANE_LOCUS19809</name>
</gene>
<dbReference type="SMART" id="SM00717">
    <property type="entry name" value="SANT"/>
    <property type="match status" value="1"/>
</dbReference>
<evidence type="ECO:0000256" key="2">
    <source>
        <dbReference type="ARBA" id="ARBA00022737"/>
    </source>
</evidence>
<dbReference type="InterPro" id="IPR009057">
    <property type="entry name" value="Homeodomain-like_sf"/>
</dbReference>
<keyword evidence="5" id="KW-0804">Transcription</keyword>
<dbReference type="GO" id="GO:0043565">
    <property type="term" value="F:sequence-specific DNA binding"/>
    <property type="evidence" value="ECO:0007669"/>
    <property type="project" value="InterPro"/>
</dbReference>
<keyword evidence="10" id="KW-1185">Reference proteome</keyword>
<dbReference type="PROSITE" id="PS50090">
    <property type="entry name" value="MYB_LIKE"/>
    <property type="match status" value="1"/>
</dbReference>
<comment type="caution">
    <text evidence="9">The sequence shown here is derived from an EMBL/GenBank/DDBJ whole genome shotgun (WGS) entry which is preliminary data.</text>
</comment>
<dbReference type="AlphaFoldDB" id="A0A565C6X2"/>
<feature type="domain" description="Myb-like" evidence="7">
    <location>
        <begin position="1"/>
        <end position="34"/>
    </location>
</feature>
<dbReference type="GO" id="GO:0003700">
    <property type="term" value="F:DNA-binding transcription factor activity"/>
    <property type="evidence" value="ECO:0007669"/>
    <property type="project" value="InterPro"/>
</dbReference>
<dbReference type="InterPro" id="IPR001005">
    <property type="entry name" value="SANT/Myb"/>
</dbReference>
<feature type="domain" description="HTH myb-type" evidence="8">
    <location>
        <begin position="1"/>
        <end position="38"/>
    </location>
</feature>
<reference evidence="9" key="1">
    <citation type="submission" date="2019-07" db="EMBL/GenBank/DDBJ databases">
        <authorList>
            <person name="Dittberner H."/>
        </authorList>
    </citation>
    <scope>NUCLEOTIDE SEQUENCE [LARGE SCALE GENOMIC DNA]</scope>
</reference>
<dbReference type="EMBL" id="CABITT030000006">
    <property type="protein sequence ID" value="VVB09365.1"/>
    <property type="molecule type" value="Genomic_DNA"/>
</dbReference>
<evidence type="ECO:0000256" key="3">
    <source>
        <dbReference type="ARBA" id="ARBA00023015"/>
    </source>
</evidence>
<keyword evidence="4" id="KW-0238">DNA-binding</keyword>
<dbReference type="PANTHER" id="PTHR45675">
    <property type="entry name" value="MYB TRANSCRIPTION FACTOR-RELATED-RELATED"/>
    <property type="match status" value="1"/>
</dbReference>
<evidence type="ECO:0000256" key="1">
    <source>
        <dbReference type="ARBA" id="ARBA00004123"/>
    </source>
</evidence>
<keyword evidence="2" id="KW-0677">Repeat</keyword>
<dbReference type="GO" id="GO:0005634">
    <property type="term" value="C:nucleus"/>
    <property type="evidence" value="ECO:0007669"/>
    <property type="project" value="UniProtKB-SubCell"/>
</dbReference>
<dbReference type="Gene3D" id="1.10.10.60">
    <property type="entry name" value="Homeodomain-like"/>
    <property type="match status" value="1"/>
</dbReference>